<name>A0A6G4WJB8_9HYPH</name>
<dbReference type="PANTHER" id="PTHR43000">
    <property type="entry name" value="DTDP-D-GLUCOSE 4,6-DEHYDRATASE-RELATED"/>
    <property type="match status" value="1"/>
</dbReference>
<keyword evidence="5" id="KW-1185">Reference proteome</keyword>
<evidence type="ECO:0000256" key="1">
    <source>
        <dbReference type="ARBA" id="ARBA00005125"/>
    </source>
</evidence>
<accession>A0A6G4WJB8</accession>
<dbReference type="Gene3D" id="3.40.50.720">
    <property type="entry name" value="NAD(P)-binding Rossmann-like Domain"/>
    <property type="match status" value="1"/>
</dbReference>
<dbReference type="InterPro" id="IPR001509">
    <property type="entry name" value="Epimerase_deHydtase"/>
</dbReference>
<protein>
    <submittedName>
        <fullName evidence="4">NAD(P)-dependent oxidoreductase</fullName>
    </submittedName>
</protein>
<evidence type="ECO:0000313" key="4">
    <source>
        <dbReference type="EMBL" id="NGO54316.1"/>
    </source>
</evidence>
<dbReference type="AlphaFoldDB" id="A0A6G4WJB8"/>
<dbReference type="Proteomes" id="UP001642900">
    <property type="component" value="Unassembled WGS sequence"/>
</dbReference>
<comment type="caution">
    <text evidence="4">The sequence shown here is derived from an EMBL/GenBank/DDBJ whole genome shotgun (WGS) entry which is preliminary data.</text>
</comment>
<evidence type="ECO:0000313" key="5">
    <source>
        <dbReference type="Proteomes" id="UP001642900"/>
    </source>
</evidence>
<comment type="similarity">
    <text evidence="2">Belongs to the NAD(P)-dependent epimerase/dehydratase family.</text>
</comment>
<feature type="domain" description="NAD-dependent epimerase/dehydratase" evidence="3">
    <location>
        <begin position="4"/>
        <end position="238"/>
    </location>
</feature>
<comment type="pathway">
    <text evidence="1">Bacterial outer membrane biogenesis; LPS O-antigen biosynthesis.</text>
</comment>
<proteinExistence type="inferred from homology"/>
<gene>
    <name evidence="4" type="ORF">G6N73_24825</name>
</gene>
<dbReference type="SUPFAM" id="SSF51735">
    <property type="entry name" value="NAD(P)-binding Rossmann-fold domains"/>
    <property type="match status" value="1"/>
</dbReference>
<dbReference type="EMBL" id="JAAKZF010000049">
    <property type="protein sequence ID" value="NGO54316.1"/>
    <property type="molecule type" value="Genomic_DNA"/>
</dbReference>
<dbReference type="RefSeq" id="WP_165032518.1">
    <property type="nucleotide sequence ID" value="NZ_JAAKZF010000049.1"/>
</dbReference>
<organism evidence="4 5">
    <name type="scientific">Allomesorhizobium camelthorni</name>
    <dbReference type="NCBI Taxonomy" id="475069"/>
    <lineage>
        <taxon>Bacteria</taxon>
        <taxon>Pseudomonadati</taxon>
        <taxon>Pseudomonadota</taxon>
        <taxon>Alphaproteobacteria</taxon>
        <taxon>Hyphomicrobiales</taxon>
        <taxon>Phyllobacteriaceae</taxon>
        <taxon>Allomesorhizobium</taxon>
    </lineage>
</organism>
<sequence length="333" mass="36248">MPRILITGGAGFVGSHLAATALAANHQVHIVARPSSDISRLEKLGGQVERHRFDLRDDAELRRCLADIRPQIVFHLAASPRRREHAGLEDVHEFVREDLDNLILLLRRLGESRRPPSVVIRTGSLAEYGTAPPPHREEQREEPVTAYSAALVAATQLVSGIQARLPFPAITARLALVFGPAQSKDYFVPLLISRCLAGQEAVVLRPDDRRDFIFVDDVVTALLRLASVVGRKAGVINISSGVAPSMRKVAKLIVDLTEADPSLVKYSESSPASGAPHLCCSPELAGRLLGWRTSISLPDGLARTVQWYREQLECAAMPLSITGLQGAAPEQRI</sequence>
<evidence type="ECO:0000259" key="3">
    <source>
        <dbReference type="Pfam" id="PF01370"/>
    </source>
</evidence>
<reference evidence="4 5" key="1">
    <citation type="submission" date="2020-02" db="EMBL/GenBank/DDBJ databases">
        <title>Genome sequence of strain CCNWXJ40-4.</title>
        <authorList>
            <person name="Gao J."/>
            <person name="Sun J."/>
        </authorList>
    </citation>
    <scope>NUCLEOTIDE SEQUENCE [LARGE SCALE GENOMIC DNA]</scope>
    <source>
        <strain evidence="4 5">CCNWXJ 40-4</strain>
    </source>
</reference>
<dbReference type="Pfam" id="PF01370">
    <property type="entry name" value="Epimerase"/>
    <property type="match status" value="1"/>
</dbReference>
<dbReference type="InterPro" id="IPR036291">
    <property type="entry name" value="NAD(P)-bd_dom_sf"/>
</dbReference>
<evidence type="ECO:0000256" key="2">
    <source>
        <dbReference type="ARBA" id="ARBA00007637"/>
    </source>
</evidence>